<evidence type="ECO:0000313" key="1">
    <source>
        <dbReference type="EMBL" id="MSU83317.1"/>
    </source>
</evidence>
<accession>A0A6N7YE06</accession>
<dbReference type="AlphaFoldDB" id="A0A6N7YE06"/>
<dbReference type="Proteomes" id="UP000433359">
    <property type="component" value="Unassembled WGS sequence"/>
</dbReference>
<gene>
    <name evidence="1" type="ORF">FYJ25_13520</name>
</gene>
<organism evidence="1 2">
    <name type="scientific">Anaerobutyricum soehngenii</name>
    <dbReference type="NCBI Taxonomy" id="105843"/>
    <lineage>
        <taxon>Bacteria</taxon>
        <taxon>Bacillati</taxon>
        <taxon>Bacillota</taxon>
        <taxon>Clostridia</taxon>
        <taxon>Lachnospirales</taxon>
        <taxon>Lachnospiraceae</taxon>
        <taxon>Anaerobutyricum</taxon>
    </lineage>
</organism>
<sequence length="89" mass="11159">MRIWCKLFEKNHMLKDTVMENHDMSMSRTAKVYDCLERACYEFDLEKPMWLDKNKREFISHARTRFYQDNFIEHIDFDYLDFQVIEEDY</sequence>
<proteinExistence type="predicted"/>
<name>A0A6N7YE06_9FIRM</name>
<dbReference type="EMBL" id="VULP01000039">
    <property type="protein sequence ID" value="MSU83317.1"/>
    <property type="molecule type" value="Genomic_DNA"/>
</dbReference>
<comment type="caution">
    <text evidence="1">The sequence shown here is derived from an EMBL/GenBank/DDBJ whole genome shotgun (WGS) entry which is preliminary data.</text>
</comment>
<reference evidence="1 2" key="1">
    <citation type="submission" date="2019-08" db="EMBL/GenBank/DDBJ databases">
        <title>In-depth cultivation of the pig gut microbiome towards novel bacterial diversity and tailored functional studies.</title>
        <authorList>
            <person name="Wylensek D."/>
            <person name="Hitch T.C.A."/>
            <person name="Clavel T."/>
        </authorList>
    </citation>
    <scope>NUCLEOTIDE SEQUENCE [LARGE SCALE GENOMIC DNA]</scope>
    <source>
        <strain evidence="1 2">BSM-383-APC-4H</strain>
    </source>
</reference>
<evidence type="ECO:0000313" key="2">
    <source>
        <dbReference type="Proteomes" id="UP000433359"/>
    </source>
</evidence>
<protein>
    <submittedName>
        <fullName evidence="1">Uncharacterized protein</fullName>
    </submittedName>
</protein>
<dbReference type="RefSeq" id="WP_021906988.1">
    <property type="nucleotide sequence ID" value="NZ_JBBNGI010000029.1"/>
</dbReference>